<dbReference type="RefSeq" id="WP_268940680.1">
    <property type="nucleotide sequence ID" value="NZ_JAPTYD010000003.1"/>
</dbReference>
<dbReference type="PROSITE" id="PS50975">
    <property type="entry name" value="ATP_GRASP"/>
    <property type="match status" value="1"/>
</dbReference>
<accession>A0ABT4J0M9</accession>
<evidence type="ECO:0000313" key="5">
    <source>
        <dbReference type="EMBL" id="MCZ0960675.1"/>
    </source>
</evidence>
<evidence type="ECO:0000259" key="4">
    <source>
        <dbReference type="PROSITE" id="PS50975"/>
    </source>
</evidence>
<gene>
    <name evidence="5" type="ORF">OU682_03460</name>
</gene>
<dbReference type="Pfam" id="PF09587">
    <property type="entry name" value="PGA_cap"/>
    <property type="match status" value="1"/>
</dbReference>
<feature type="region of interest" description="Disordered" evidence="3">
    <location>
        <begin position="102"/>
        <end position="150"/>
    </location>
</feature>
<feature type="compositionally biased region" description="Low complexity" evidence="3">
    <location>
        <begin position="129"/>
        <end position="139"/>
    </location>
</feature>
<dbReference type="InterPro" id="IPR013815">
    <property type="entry name" value="ATP_grasp_subdomain_1"/>
</dbReference>
<dbReference type="Gene3D" id="3.30.470.20">
    <property type="entry name" value="ATP-grasp fold, B domain"/>
    <property type="match status" value="1"/>
</dbReference>
<dbReference type="Proteomes" id="UP001149822">
    <property type="component" value="Unassembled WGS sequence"/>
</dbReference>
<dbReference type="SMART" id="SM00854">
    <property type="entry name" value="PGA_cap"/>
    <property type="match status" value="1"/>
</dbReference>
<dbReference type="Gene3D" id="3.30.1490.20">
    <property type="entry name" value="ATP-grasp fold, A domain"/>
    <property type="match status" value="1"/>
</dbReference>
<comment type="similarity">
    <text evidence="1">Belongs to the CapA family.</text>
</comment>
<organism evidence="5 6">
    <name type="scientific">Paracoccus benzoatiresistens</name>
    <dbReference type="NCBI Taxonomy" id="2997341"/>
    <lineage>
        <taxon>Bacteria</taxon>
        <taxon>Pseudomonadati</taxon>
        <taxon>Pseudomonadota</taxon>
        <taxon>Alphaproteobacteria</taxon>
        <taxon>Rhodobacterales</taxon>
        <taxon>Paracoccaceae</taxon>
        <taxon>Paracoccus</taxon>
    </lineage>
</organism>
<sequence length="1035" mass="110213">MQIDQSSFILPGNVYSRGAIFRATSAEAAEKVIDPQAIRRLRRALAFMRPAILDFPGGRRLRRSETAWPAAAVAEVMAVIAQRYVAWPVSFSAYRPADAGRAAEGEGTADGETAAQTERPADSERAAEGESAAEGTGAADGEENAPTSRQAQGTAIFETTNAQIGLAAAQAGFAVAQALVDGVQGPQLRSAVRNALRGYLKATLPVTPGADGLLLAKMAGQRGLPWHVVTGSKYIRVGLGPQARFLKGTESTTTSSIGVKLAGDKSMANRLLAEAGLPVAKQRTARTEEEAVAAAGELGYPLVIKPFDGNMGRDVTLAISNEDEVRAAFARAVRRSEKAVIETMIMGDEMRLLVGNGKLLSVTVRRPAQVIGDGTRTVAQLVREENRRPERDTLLKGSYALMKLIQLDEDALALLTKQGLTPDSVPEEGRQVFLRLESNVSRGGSSLDVTDQIHPSIIRAAEAASRVLHIDVCGVDFVTTDLSRPWQETGGAICEINSRPGLHMQVLTAPEERRESIVSGAFDALLGEAASQSLPVVALVGPIEATRGLRQTLETLAQRAGRKLGIVGEAGRLAPSSQPLKTVADLFQANDIDAAVILVKPRDLLEQGLGLPRIAAALMPPDLGARTGGVRRLLNRVANRAVVTADDPAALERLATALNLPTDSLASTWPAAREPLSAEDDGRNKNAGAYTVLFAGDVGFGESYLKSPRMAGLREVLSSQGHGHSISNLVGLLQSADHVIGNLEVPLAESPDPALAGRKNYLGWSDADRTVAALREAGFDALSLANNHALDCGAAGLAETIRRLDDAGIRHFGAGASRDDAQRPYLHSFSAGGSPRTLVVFGGFEYRTRYQQQYRWYASRAVAGVGVISPRWIGEWIKANGSGLTNPTFVAFPHWGTDYEGITKTQRDTASELIDQGIDLIIGHGAHVAQPVEIVGGKTVVFNLGNFIWNTPGRFDRFKAPPYGVAAALRFNEDAGSVPTLNLYPLMIDNEVTNFQSRPVTGLEVEPSLEVLTQALPSRPPAANDSIGHHLRLAI</sequence>
<dbReference type="PANTHER" id="PTHR33393">
    <property type="entry name" value="POLYGLUTAMINE SYNTHESIS ACCESSORY PROTEIN RV0574C-RELATED"/>
    <property type="match status" value="1"/>
</dbReference>
<dbReference type="SUPFAM" id="SSF56059">
    <property type="entry name" value="Glutathione synthetase ATP-binding domain-like"/>
    <property type="match status" value="1"/>
</dbReference>
<feature type="compositionally biased region" description="Basic and acidic residues" evidence="3">
    <location>
        <begin position="119"/>
        <end position="128"/>
    </location>
</feature>
<feature type="domain" description="ATP-grasp" evidence="4">
    <location>
        <begin position="269"/>
        <end position="526"/>
    </location>
</feature>
<evidence type="ECO:0000313" key="6">
    <source>
        <dbReference type="Proteomes" id="UP001149822"/>
    </source>
</evidence>
<name>A0ABT4J0M9_9RHOB</name>
<comment type="caution">
    <text evidence="5">The sequence shown here is derived from an EMBL/GenBank/DDBJ whole genome shotgun (WGS) entry which is preliminary data.</text>
</comment>
<proteinExistence type="inferred from homology"/>
<keyword evidence="2" id="KW-0067">ATP-binding</keyword>
<evidence type="ECO:0000256" key="1">
    <source>
        <dbReference type="ARBA" id="ARBA00005662"/>
    </source>
</evidence>
<dbReference type="InterPro" id="IPR052169">
    <property type="entry name" value="CW_Biosynth-Accessory"/>
</dbReference>
<dbReference type="InterPro" id="IPR011761">
    <property type="entry name" value="ATP-grasp"/>
</dbReference>
<evidence type="ECO:0000256" key="3">
    <source>
        <dbReference type="SAM" id="MobiDB-lite"/>
    </source>
</evidence>
<protein>
    <submittedName>
        <fullName evidence="5">CapA family protein</fullName>
    </submittedName>
</protein>
<dbReference type="PANTHER" id="PTHR33393:SF11">
    <property type="entry name" value="POLYGLUTAMINE SYNTHESIS ACCESSORY PROTEIN RV0574C-RELATED"/>
    <property type="match status" value="1"/>
</dbReference>
<dbReference type="CDD" id="cd07381">
    <property type="entry name" value="MPP_CapA"/>
    <property type="match status" value="1"/>
</dbReference>
<dbReference type="SUPFAM" id="SSF56300">
    <property type="entry name" value="Metallo-dependent phosphatases"/>
    <property type="match status" value="1"/>
</dbReference>
<dbReference type="InterPro" id="IPR019079">
    <property type="entry name" value="Capsule_synth_CapA"/>
</dbReference>
<keyword evidence="2" id="KW-0547">Nucleotide-binding</keyword>
<dbReference type="Pfam" id="PF13549">
    <property type="entry name" value="ATP-grasp_5"/>
    <property type="match status" value="1"/>
</dbReference>
<reference evidence="5" key="1">
    <citation type="submission" date="2022-12" db="EMBL/GenBank/DDBJ databases">
        <title>Paracoccus sp. EF6 isolated from a lake water.</title>
        <authorList>
            <person name="Liu H."/>
        </authorList>
    </citation>
    <scope>NUCLEOTIDE SEQUENCE</scope>
    <source>
        <strain evidence="5">EF6</strain>
    </source>
</reference>
<evidence type="ECO:0000256" key="2">
    <source>
        <dbReference type="PROSITE-ProRule" id="PRU00409"/>
    </source>
</evidence>
<keyword evidence="6" id="KW-1185">Reference proteome</keyword>
<dbReference type="InterPro" id="IPR029052">
    <property type="entry name" value="Metallo-depent_PP-like"/>
</dbReference>
<dbReference type="EMBL" id="JAPTYD010000003">
    <property type="protein sequence ID" value="MCZ0960675.1"/>
    <property type="molecule type" value="Genomic_DNA"/>
</dbReference>
<dbReference type="Gene3D" id="3.60.21.10">
    <property type="match status" value="1"/>
</dbReference>